<accession>A0ACA9SW82</accession>
<sequence length="135" mass="14952">PFKNSIRAYNLSNEIFYLDLESSFSTTSPPYVDLTVTSARLRYGNEKSTALVGGPSNDEILLVGGVQQNLTLLDQIDHNATITSNGTVMINELLNTWNSTNQTIFIYRPTARIWVNPESVANIGAPTIRRRSTST</sequence>
<reference evidence="1" key="1">
    <citation type="submission" date="2021-06" db="EMBL/GenBank/DDBJ databases">
        <authorList>
            <person name="Kallberg Y."/>
            <person name="Tangrot J."/>
            <person name="Rosling A."/>
        </authorList>
    </citation>
    <scope>NUCLEOTIDE SEQUENCE</scope>
    <source>
        <strain evidence="1">MA461A</strain>
    </source>
</reference>
<name>A0ACA9SW82_9GLOM</name>
<feature type="non-terminal residue" evidence="1">
    <location>
        <position position="135"/>
    </location>
</feature>
<organism evidence="1 2">
    <name type="scientific">Racocetra persica</name>
    <dbReference type="NCBI Taxonomy" id="160502"/>
    <lineage>
        <taxon>Eukaryota</taxon>
        <taxon>Fungi</taxon>
        <taxon>Fungi incertae sedis</taxon>
        <taxon>Mucoromycota</taxon>
        <taxon>Glomeromycotina</taxon>
        <taxon>Glomeromycetes</taxon>
        <taxon>Diversisporales</taxon>
        <taxon>Gigasporaceae</taxon>
        <taxon>Racocetra</taxon>
    </lineage>
</organism>
<protein>
    <submittedName>
        <fullName evidence="1">31049_t:CDS:1</fullName>
    </submittedName>
</protein>
<dbReference type="EMBL" id="CAJVQC010168575">
    <property type="protein sequence ID" value="CAG8850009.1"/>
    <property type="molecule type" value="Genomic_DNA"/>
</dbReference>
<feature type="non-terminal residue" evidence="1">
    <location>
        <position position="1"/>
    </location>
</feature>
<comment type="caution">
    <text evidence="1">The sequence shown here is derived from an EMBL/GenBank/DDBJ whole genome shotgun (WGS) entry which is preliminary data.</text>
</comment>
<keyword evidence="2" id="KW-1185">Reference proteome</keyword>
<proteinExistence type="predicted"/>
<evidence type="ECO:0000313" key="1">
    <source>
        <dbReference type="EMBL" id="CAG8850009.1"/>
    </source>
</evidence>
<gene>
    <name evidence="1" type="ORF">RPERSI_LOCUS35879</name>
</gene>
<evidence type="ECO:0000313" key="2">
    <source>
        <dbReference type="Proteomes" id="UP000789920"/>
    </source>
</evidence>
<dbReference type="Proteomes" id="UP000789920">
    <property type="component" value="Unassembled WGS sequence"/>
</dbReference>